<dbReference type="InterPro" id="IPR025714">
    <property type="entry name" value="Methyltranfer_dom"/>
</dbReference>
<evidence type="ECO:0000256" key="1">
    <source>
        <dbReference type="ARBA" id="ARBA00008361"/>
    </source>
</evidence>
<name>A0ABD0L9F2_9CAEN</name>
<dbReference type="GO" id="GO:0008168">
    <property type="term" value="F:methyltransferase activity"/>
    <property type="evidence" value="ECO:0007669"/>
    <property type="project" value="UniProtKB-KW"/>
</dbReference>
<organism evidence="6 7">
    <name type="scientific">Batillaria attramentaria</name>
    <dbReference type="NCBI Taxonomy" id="370345"/>
    <lineage>
        <taxon>Eukaryota</taxon>
        <taxon>Metazoa</taxon>
        <taxon>Spiralia</taxon>
        <taxon>Lophotrochozoa</taxon>
        <taxon>Mollusca</taxon>
        <taxon>Gastropoda</taxon>
        <taxon>Caenogastropoda</taxon>
        <taxon>Sorbeoconcha</taxon>
        <taxon>Cerithioidea</taxon>
        <taxon>Batillariidae</taxon>
        <taxon>Batillaria</taxon>
    </lineage>
</organism>
<dbReference type="Pfam" id="PF01564">
    <property type="entry name" value="Spermine_synth"/>
    <property type="match status" value="1"/>
</dbReference>
<dbReference type="PANTHER" id="PTHR12176">
    <property type="entry name" value="SAM-DEPENDENT METHYLTRANSFERASE SUPERFAMILY PROTEIN"/>
    <property type="match status" value="1"/>
</dbReference>
<evidence type="ECO:0000256" key="2">
    <source>
        <dbReference type="ARBA" id="ARBA00022603"/>
    </source>
</evidence>
<feature type="domain" description="Methyltransferase" evidence="5">
    <location>
        <begin position="47"/>
        <end position="176"/>
    </location>
</feature>
<evidence type="ECO:0000256" key="4">
    <source>
        <dbReference type="ARBA" id="ARBA00023268"/>
    </source>
</evidence>
<keyword evidence="7" id="KW-1185">Reference proteome</keyword>
<keyword evidence="2" id="KW-0489">Methyltransferase</keyword>
<dbReference type="PANTHER" id="PTHR12176:SF78">
    <property type="entry name" value="EEF1A LYSINE AND N-TERMINAL METHYLTRANSFERASE"/>
    <property type="match status" value="1"/>
</dbReference>
<dbReference type="EMBL" id="JACVVK020000072">
    <property type="protein sequence ID" value="KAK7495777.1"/>
    <property type="molecule type" value="Genomic_DNA"/>
</dbReference>
<dbReference type="SUPFAM" id="SSF53335">
    <property type="entry name" value="S-adenosyl-L-methionine-dependent methyltransferases"/>
    <property type="match status" value="2"/>
</dbReference>
<gene>
    <name evidence="6" type="ORF">BaRGS_00012997</name>
</gene>
<reference evidence="6 7" key="1">
    <citation type="journal article" date="2023" name="Sci. Data">
        <title>Genome assembly of the Korean intertidal mud-creeper Batillaria attramentaria.</title>
        <authorList>
            <person name="Patra A.K."/>
            <person name="Ho P.T."/>
            <person name="Jun S."/>
            <person name="Lee S.J."/>
            <person name="Kim Y."/>
            <person name="Won Y.J."/>
        </authorList>
    </citation>
    <scope>NUCLEOTIDE SEQUENCE [LARGE SCALE GENOMIC DNA]</scope>
    <source>
        <strain evidence="6">Wonlab-2016</strain>
    </source>
</reference>
<dbReference type="InterPro" id="IPR051419">
    <property type="entry name" value="Lys/N-term_MeTrsfase_sf"/>
</dbReference>
<dbReference type="Pfam" id="PF13847">
    <property type="entry name" value="Methyltransf_31"/>
    <property type="match status" value="1"/>
</dbReference>
<accession>A0ABD0L9F2</accession>
<dbReference type="FunFam" id="3.40.50.150:FF:000110">
    <property type="entry name" value="methyltransferase-like protein 13 isoform X1"/>
    <property type="match status" value="1"/>
</dbReference>
<evidence type="ECO:0000256" key="3">
    <source>
        <dbReference type="ARBA" id="ARBA00022679"/>
    </source>
</evidence>
<dbReference type="Gene3D" id="3.40.50.150">
    <property type="entry name" value="Vaccinia Virus protein VP39"/>
    <property type="match status" value="2"/>
</dbReference>
<protein>
    <recommendedName>
        <fullName evidence="5">Methyltransferase domain-containing protein</fullName>
    </recommendedName>
</protein>
<evidence type="ECO:0000259" key="5">
    <source>
        <dbReference type="Pfam" id="PF13847"/>
    </source>
</evidence>
<sequence>MDLLPRSHAEFTSPEYWDSFFRKRGRKAFEWYGEFAHLCGIIHKYIKPAEKILMVGCGNSRLSEDMYDVGYHSITNIDISDIVIRQMNERNSKTRGEMTFEKMDVTQMTYEDGSFAVAVDKGTLDALAVDQEEKTLATVRAMFEEVSRVLRLGGRYVIVSLLQDQVLQVLTKHFAELAWPVRVHRIQTSPTDAEDEGEDFSLPVFVVVITKFKKMPNMKQIVEICSGEENVQRLESIQELVTTVKEMQYYGIVRQQLGKRQVSGEQLQISLYSSLSSSARYTLWVVDSTDRCSNKFAIFIVPQGRETDWMFSTDAGRKKLSLRAGFERLVVVALNREHEYRDMDAIKAELSSKVMELAPASHRKGVQVPFLSIGGDIGKRNERYRGESALSGTYVVEDAEGEGGQMFRRLIFLSNEHIIQSEARLISPATAASDKKKKRDKKKTGNLQIDKSYLSCGHHHAMVAGLAFLPQEVSSPRVLLIGLGGGPLAAFINQHFPKVCLDAVEIDPEMAKVATDWFGFKHDDRVAIHIADGLDFIRQLAEKGEKRDVVMFDVDSKDRSLGLSCPPAAFVDEEFLKLTASILGEKGVFVLNFVCRDEALRKSVVTRLCNIFPSVASVDIPEDVNMVIFASAAPVEGENGTESGTDKVASCRASFAGRVKEAAKRLDREIRKVSRTCDVDVAECIADLEVLSVR</sequence>
<keyword evidence="4" id="KW-0511">Multifunctional enzyme</keyword>
<dbReference type="Proteomes" id="UP001519460">
    <property type="component" value="Unassembled WGS sequence"/>
</dbReference>
<comment type="caution">
    <text evidence="6">The sequence shown here is derived from an EMBL/GenBank/DDBJ whole genome shotgun (WGS) entry which is preliminary data.</text>
</comment>
<dbReference type="CDD" id="cd02440">
    <property type="entry name" value="AdoMet_MTases"/>
    <property type="match status" value="2"/>
</dbReference>
<comment type="similarity">
    <text evidence="1">Belongs to the methyltransferase superfamily.</text>
</comment>
<keyword evidence="3" id="KW-0808">Transferase</keyword>
<evidence type="ECO:0000313" key="6">
    <source>
        <dbReference type="EMBL" id="KAK7495777.1"/>
    </source>
</evidence>
<dbReference type="AlphaFoldDB" id="A0ABD0L9F2"/>
<dbReference type="InterPro" id="IPR029063">
    <property type="entry name" value="SAM-dependent_MTases_sf"/>
</dbReference>
<dbReference type="GO" id="GO:0032259">
    <property type="term" value="P:methylation"/>
    <property type="evidence" value="ECO:0007669"/>
    <property type="project" value="UniProtKB-KW"/>
</dbReference>
<proteinExistence type="inferred from homology"/>
<evidence type="ECO:0000313" key="7">
    <source>
        <dbReference type="Proteomes" id="UP001519460"/>
    </source>
</evidence>